<name>A0A0K0CTY2_ANGCA</name>
<dbReference type="Proteomes" id="UP000035642">
    <property type="component" value="Unassembled WGS sequence"/>
</dbReference>
<organism evidence="1 2">
    <name type="scientific">Angiostrongylus cantonensis</name>
    <name type="common">Rat lungworm</name>
    <dbReference type="NCBI Taxonomy" id="6313"/>
    <lineage>
        <taxon>Eukaryota</taxon>
        <taxon>Metazoa</taxon>
        <taxon>Ecdysozoa</taxon>
        <taxon>Nematoda</taxon>
        <taxon>Chromadorea</taxon>
        <taxon>Rhabditida</taxon>
        <taxon>Rhabditina</taxon>
        <taxon>Rhabditomorpha</taxon>
        <taxon>Strongyloidea</taxon>
        <taxon>Metastrongylidae</taxon>
        <taxon>Angiostrongylus</taxon>
    </lineage>
</organism>
<accession>A0A0K0CTY2</accession>
<dbReference type="WBParaSite" id="ACAC_0000059601-mRNA-1">
    <property type="protein sequence ID" value="ACAC_0000059601-mRNA-1"/>
    <property type="gene ID" value="ACAC_0000059601"/>
</dbReference>
<reference evidence="2" key="2">
    <citation type="submission" date="2017-02" db="UniProtKB">
        <authorList>
            <consortium name="WormBaseParasite"/>
        </authorList>
    </citation>
    <scope>IDENTIFICATION</scope>
</reference>
<keyword evidence="1" id="KW-1185">Reference proteome</keyword>
<protein>
    <submittedName>
        <fullName evidence="2">Movement protein</fullName>
    </submittedName>
</protein>
<evidence type="ECO:0000313" key="1">
    <source>
        <dbReference type="Proteomes" id="UP000035642"/>
    </source>
</evidence>
<proteinExistence type="predicted"/>
<evidence type="ECO:0000313" key="2">
    <source>
        <dbReference type="WBParaSite" id="ACAC_0000059601-mRNA-1"/>
    </source>
</evidence>
<reference evidence="1" key="1">
    <citation type="submission" date="2012-09" db="EMBL/GenBank/DDBJ databases">
        <authorList>
            <person name="Martin A.A."/>
        </authorList>
    </citation>
    <scope>NUCLEOTIDE SEQUENCE</scope>
</reference>
<dbReference type="AlphaFoldDB" id="A0A0K0CTY2"/>
<sequence length="271" mass="30914">MRVDFGLTEMNSEYLFIDLSDIDEPHIDSAQPFPFLIRLKPSLSMILMRFQMKRRACNTPSPPKETSTRVMKLSEKVPAPQHSWFRRHVCVCHSLKLCGVSLDEVLASDILDASFRTVSDVIIDHVGAVTAETLSKLVRKIHRMFDDSALVRLVVSDQAVRRAVRLPVCAITHHGISHAAQAFYKRCCDVMDELTTEMHEPQWEISVSFPHSIMIDRNLIKVPIAMRGQCMIWEFLPHYGNGFTVEVCLLIYETFEVRVGGMNLRIIVESS</sequence>